<evidence type="ECO:0000256" key="1">
    <source>
        <dbReference type="SAM" id="MobiDB-lite"/>
    </source>
</evidence>
<dbReference type="OrthoDB" id="8010691at2"/>
<dbReference type="GO" id="GO:0006508">
    <property type="term" value="P:proteolysis"/>
    <property type="evidence" value="ECO:0007669"/>
    <property type="project" value="InterPro"/>
</dbReference>
<evidence type="ECO:0000313" key="3">
    <source>
        <dbReference type="Proteomes" id="UP000052022"/>
    </source>
</evidence>
<dbReference type="AlphaFoldDB" id="A0A0P1GJ47"/>
<feature type="region of interest" description="Disordered" evidence="1">
    <location>
        <begin position="507"/>
        <end position="527"/>
    </location>
</feature>
<accession>A0A0P1GJ47</accession>
<evidence type="ECO:0000313" key="2">
    <source>
        <dbReference type="EMBL" id="CUH81944.1"/>
    </source>
</evidence>
<dbReference type="RefSeq" id="WP_058291657.1">
    <property type="nucleotide sequence ID" value="NZ_CYSD01000043.1"/>
</dbReference>
<keyword evidence="3" id="KW-1185">Reference proteome</keyword>
<organism evidence="2 3">
    <name type="scientific">Tritonibacter multivorans</name>
    <dbReference type="NCBI Taxonomy" id="928856"/>
    <lineage>
        <taxon>Bacteria</taxon>
        <taxon>Pseudomonadati</taxon>
        <taxon>Pseudomonadota</taxon>
        <taxon>Alphaproteobacteria</taxon>
        <taxon>Rhodobacterales</taxon>
        <taxon>Paracoccaceae</taxon>
        <taxon>Tritonibacter</taxon>
    </lineage>
</organism>
<reference evidence="2 3" key="1">
    <citation type="submission" date="2015-09" db="EMBL/GenBank/DDBJ databases">
        <authorList>
            <consortium name="Swine Surveillance"/>
        </authorList>
    </citation>
    <scope>NUCLEOTIDE SEQUENCE [LARGE SCALE GENOMIC DNA]</scope>
    <source>
        <strain evidence="2 3">CECT 7557</strain>
    </source>
</reference>
<dbReference type="SUPFAM" id="SSF52743">
    <property type="entry name" value="Subtilisin-like"/>
    <property type="match status" value="1"/>
</dbReference>
<sequence>MKYDWSDPQAYPYWDYEYPYFYVNDRAQFLAAGLPLEDSPNQTAAANIGVLVQEFGDTPARSTLSSIKAIDDLFAKSTAQPRSAPLDVSNQYSLFIGGLAPVPESTANSAPPSASKSSSAYPVGAVAIGVVDSGMSFANARFRTKAKGTDPDKSRIEFLWLMGRKHAADGSQKIRKSQLDAWFAAHYDPATGLVDEDRIYQDIEVLKIDAGMRPRAEHDFAFPHGTQILDLAAGYPAEMQVNNRPILAVELPTLAVADTSGARVQGHLVDAVEEIFDQSRGLTDQNGDILPLALNISLAITAGPHDGSHPLEVTLDRLIEEERRQYGRLIEVFMPAGNHRQDRLHAKMHLTNKTPQAFVDWEIYPDDRTASFTEVWLPIDKAQYEAQHCLLQVQLTPPGGTQTAFTAPTAPGEMRILQQGGDPQANVFFSRHIGRNGFFERIVIGVQATEQVLPDATAARSGAWKIGLQQAGGTDLSPDLWIQRDETLPGFRSRGRQSRFADVPYEKYDTDGRRPLKDGSSSSVITRHDTGSAMATGRYTTLVAAQRDRVDGPFDAEYSGHSEKPKSALAVVDQKIFSRGVLATGRRSGSVAPISGTSAASALVTRRRADELEADSKGTHTAQFYGSRELFRWIV</sequence>
<dbReference type="Gene3D" id="2.60.120.1290">
    <property type="match status" value="1"/>
</dbReference>
<dbReference type="STRING" id="928856.SAMN04488049_10512"/>
<dbReference type="Proteomes" id="UP000052022">
    <property type="component" value="Unassembled WGS sequence"/>
</dbReference>
<gene>
    <name evidence="2" type="ORF">TRM7557_03668</name>
</gene>
<dbReference type="EMBL" id="CYSD01000043">
    <property type="protein sequence ID" value="CUH81944.1"/>
    <property type="molecule type" value="Genomic_DNA"/>
</dbReference>
<dbReference type="GO" id="GO:0004252">
    <property type="term" value="F:serine-type endopeptidase activity"/>
    <property type="evidence" value="ECO:0007669"/>
    <property type="project" value="InterPro"/>
</dbReference>
<name>A0A0P1GJ47_9RHOB</name>
<evidence type="ECO:0008006" key="4">
    <source>
        <dbReference type="Google" id="ProtNLM"/>
    </source>
</evidence>
<proteinExistence type="predicted"/>
<protein>
    <recommendedName>
        <fullName evidence="4">Peptidase S8/S53 domain-containing protein</fullName>
    </recommendedName>
</protein>
<feature type="compositionally biased region" description="Basic and acidic residues" evidence="1">
    <location>
        <begin position="507"/>
        <end position="517"/>
    </location>
</feature>
<dbReference type="Gene3D" id="3.40.50.200">
    <property type="entry name" value="Peptidase S8/S53 domain"/>
    <property type="match status" value="1"/>
</dbReference>
<dbReference type="InterPro" id="IPR036852">
    <property type="entry name" value="Peptidase_S8/S53_dom_sf"/>
</dbReference>